<organism evidence="1 2">
    <name type="scientific">Slackia equolifaciens</name>
    <dbReference type="NCBI Taxonomy" id="498718"/>
    <lineage>
        <taxon>Bacteria</taxon>
        <taxon>Bacillati</taxon>
        <taxon>Actinomycetota</taxon>
        <taxon>Coriobacteriia</taxon>
        <taxon>Eggerthellales</taxon>
        <taxon>Eggerthellaceae</taxon>
        <taxon>Slackia</taxon>
    </lineage>
</organism>
<gene>
    <name evidence="1" type="ORF">K8U77_03610</name>
</gene>
<reference evidence="1" key="2">
    <citation type="submission" date="2021-09" db="EMBL/GenBank/DDBJ databases">
        <authorList>
            <person name="Gilroy R."/>
        </authorList>
    </citation>
    <scope>NUCLEOTIDE SEQUENCE</scope>
    <source>
        <strain evidence="1">ChiGjej6B6-11269</strain>
    </source>
</reference>
<comment type="caution">
    <text evidence="1">The sequence shown here is derived from an EMBL/GenBank/DDBJ whole genome shotgun (WGS) entry which is preliminary data.</text>
</comment>
<sequence>MGLFGELFGGGKRQGDSGQQGNAQSDEAGNWVSLQVLVDDIADTIHKNQIDLDWIAVDLDMSPRYVDAFLNIHEIGARFGDNKFYRFRDHGFATPSDPRALAQALAQRLDLKMEPTYEEHGWNHYGVANYELSGYMLYSAKGIRMREEEQNRLRRC</sequence>
<protein>
    <submittedName>
        <fullName evidence="1">Uncharacterized protein</fullName>
    </submittedName>
</protein>
<evidence type="ECO:0000313" key="2">
    <source>
        <dbReference type="Proteomes" id="UP000786989"/>
    </source>
</evidence>
<dbReference type="EMBL" id="DYWI01000059">
    <property type="protein sequence ID" value="HJF65189.1"/>
    <property type="molecule type" value="Genomic_DNA"/>
</dbReference>
<reference evidence="1" key="1">
    <citation type="journal article" date="2021" name="PeerJ">
        <title>Extensive microbial diversity within the chicken gut microbiome revealed by metagenomics and culture.</title>
        <authorList>
            <person name="Gilroy R."/>
            <person name="Ravi A."/>
            <person name="Getino M."/>
            <person name="Pursley I."/>
            <person name="Horton D.L."/>
            <person name="Alikhan N.F."/>
            <person name="Baker D."/>
            <person name="Gharbi K."/>
            <person name="Hall N."/>
            <person name="Watson M."/>
            <person name="Adriaenssens E.M."/>
            <person name="Foster-Nyarko E."/>
            <person name="Jarju S."/>
            <person name="Secka A."/>
            <person name="Antonio M."/>
            <person name="Oren A."/>
            <person name="Chaudhuri R.R."/>
            <person name="La Ragione R."/>
            <person name="Hildebrand F."/>
            <person name="Pallen M.J."/>
        </authorList>
    </citation>
    <scope>NUCLEOTIDE SEQUENCE</scope>
    <source>
        <strain evidence="1">ChiGjej6B6-11269</strain>
    </source>
</reference>
<dbReference type="Proteomes" id="UP000786989">
    <property type="component" value="Unassembled WGS sequence"/>
</dbReference>
<proteinExistence type="predicted"/>
<name>A0A9D3A094_9ACTN</name>
<evidence type="ECO:0000313" key="1">
    <source>
        <dbReference type="EMBL" id="HJF65189.1"/>
    </source>
</evidence>
<dbReference type="AlphaFoldDB" id="A0A9D3A094"/>
<accession>A0A9D3A094</accession>